<dbReference type="EMBL" id="FNFF01000017">
    <property type="protein sequence ID" value="SDL06837.1"/>
    <property type="molecule type" value="Genomic_DNA"/>
</dbReference>
<organism evidence="6 7">
    <name type="scientific">Streptomyces indicus</name>
    <dbReference type="NCBI Taxonomy" id="417292"/>
    <lineage>
        <taxon>Bacteria</taxon>
        <taxon>Bacillati</taxon>
        <taxon>Actinomycetota</taxon>
        <taxon>Actinomycetes</taxon>
        <taxon>Kitasatosporales</taxon>
        <taxon>Streptomycetaceae</taxon>
        <taxon>Streptomyces</taxon>
    </lineage>
</organism>
<reference evidence="6 7" key="1">
    <citation type="submission" date="2016-10" db="EMBL/GenBank/DDBJ databases">
        <authorList>
            <person name="de Groot N.N."/>
        </authorList>
    </citation>
    <scope>NUCLEOTIDE SEQUENCE [LARGE SCALE GENOMIC DNA]</scope>
    <source>
        <strain evidence="6 7">CGMCC 4.5727</strain>
    </source>
</reference>
<dbReference type="InterPro" id="IPR045851">
    <property type="entry name" value="AMP-bd_C_sf"/>
</dbReference>
<feature type="region of interest" description="Disordered" evidence="3">
    <location>
        <begin position="504"/>
        <end position="523"/>
    </location>
</feature>
<dbReference type="GO" id="GO:0016878">
    <property type="term" value="F:acid-thiol ligase activity"/>
    <property type="evidence" value="ECO:0007669"/>
    <property type="project" value="UniProtKB-ARBA"/>
</dbReference>
<name>A0A1G9H1S3_9ACTN</name>
<keyword evidence="7" id="KW-1185">Reference proteome</keyword>
<sequence>MHLSALLDSTARSAGDKEAVVYREQRWNHREFADAARRAATVLAEAGLRPGDRLAVMTYNTPAFLFAAFGAWYAGATLVPVNHKLQTAEVERQLRHCGARLAVVDAEIGGRATAADADVTWLVSHPDAHVPPAGSFESLIETAAPWSGERGPDSDIAQILYTSGTSGTPKGCVHTHRGVALAATYSAATVPLHRDERFLICMPIWHASPLNNWTLSTLLLGGTVVLQREYEPRGMLELIRRERVTALFAAPIALIAPTQSVADFADFDLTSVRAWIYGAGPLDADTARRLMKAYGSKNFHQVYGMSEMGPVGSSLSPAEQVVKAGSIGRGGMPGVDLRVVRPDGGDAAAGETGEIWLSADTRMVGYLDDEAATAEVFAGDWYRSGDLGRVDEDGFVTVVDRIKDVIITGGENVASQEVEGALRGHPDVLDVAVVGRPHPQWGETVVAVVVPRDGSGLALDELRSWLGPRLAKYKIPRELVLRETLPRTPSGKVTKHVLRAELAEGTGRGAAAEPAAGEQPLSA</sequence>
<comment type="similarity">
    <text evidence="1">Belongs to the ATP-dependent AMP-binding enzyme family.</text>
</comment>
<dbReference type="SUPFAM" id="SSF56801">
    <property type="entry name" value="Acetyl-CoA synthetase-like"/>
    <property type="match status" value="1"/>
</dbReference>
<proteinExistence type="inferred from homology"/>
<dbReference type="AlphaFoldDB" id="A0A1G9H1S3"/>
<gene>
    <name evidence="6" type="ORF">SAMN05421806_117148</name>
</gene>
<dbReference type="RefSeq" id="WP_093616147.1">
    <property type="nucleotide sequence ID" value="NZ_FNFF01000017.1"/>
</dbReference>
<dbReference type="InterPro" id="IPR025110">
    <property type="entry name" value="AMP-bd_C"/>
</dbReference>
<dbReference type="InterPro" id="IPR050237">
    <property type="entry name" value="ATP-dep_AMP-bd_enzyme"/>
</dbReference>
<evidence type="ECO:0000313" key="6">
    <source>
        <dbReference type="EMBL" id="SDL06837.1"/>
    </source>
</evidence>
<evidence type="ECO:0000256" key="3">
    <source>
        <dbReference type="SAM" id="MobiDB-lite"/>
    </source>
</evidence>
<dbReference type="PANTHER" id="PTHR43767:SF1">
    <property type="entry name" value="NONRIBOSOMAL PEPTIDE SYNTHASE PES1 (EUROFUNG)-RELATED"/>
    <property type="match status" value="1"/>
</dbReference>
<dbReference type="Gene3D" id="3.30.300.30">
    <property type="match status" value="1"/>
</dbReference>
<dbReference type="FunFam" id="3.30.300.30:FF:000008">
    <property type="entry name" value="2,3-dihydroxybenzoate-AMP ligase"/>
    <property type="match status" value="1"/>
</dbReference>
<protein>
    <submittedName>
        <fullName evidence="6">Feruloyl-CoA synthase</fullName>
    </submittedName>
</protein>
<dbReference type="Pfam" id="PF13193">
    <property type="entry name" value="AMP-binding_C"/>
    <property type="match status" value="1"/>
</dbReference>
<dbReference type="InterPro" id="IPR000873">
    <property type="entry name" value="AMP-dep_synth/lig_dom"/>
</dbReference>
<feature type="domain" description="AMP-dependent synthetase/ligase" evidence="4">
    <location>
        <begin position="9"/>
        <end position="367"/>
    </location>
</feature>
<dbReference type="Proteomes" id="UP000199155">
    <property type="component" value="Unassembled WGS sequence"/>
</dbReference>
<dbReference type="PROSITE" id="PS00455">
    <property type="entry name" value="AMP_BINDING"/>
    <property type="match status" value="1"/>
</dbReference>
<feature type="domain" description="AMP-binding enzyme C-terminal" evidence="5">
    <location>
        <begin position="417"/>
        <end position="492"/>
    </location>
</feature>
<evidence type="ECO:0000256" key="1">
    <source>
        <dbReference type="ARBA" id="ARBA00006432"/>
    </source>
</evidence>
<evidence type="ECO:0000256" key="2">
    <source>
        <dbReference type="ARBA" id="ARBA00022598"/>
    </source>
</evidence>
<evidence type="ECO:0000313" key="7">
    <source>
        <dbReference type="Proteomes" id="UP000199155"/>
    </source>
</evidence>
<dbReference type="PANTHER" id="PTHR43767">
    <property type="entry name" value="LONG-CHAIN-FATTY-ACID--COA LIGASE"/>
    <property type="match status" value="1"/>
</dbReference>
<dbReference type="OrthoDB" id="9803968at2"/>
<dbReference type="Gene3D" id="3.40.50.12780">
    <property type="entry name" value="N-terminal domain of ligase-like"/>
    <property type="match status" value="1"/>
</dbReference>
<accession>A0A1G9H1S3</accession>
<evidence type="ECO:0000259" key="5">
    <source>
        <dbReference type="Pfam" id="PF13193"/>
    </source>
</evidence>
<evidence type="ECO:0000259" key="4">
    <source>
        <dbReference type="Pfam" id="PF00501"/>
    </source>
</evidence>
<dbReference type="InterPro" id="IPR020845">
    <property type="entry name" value="AMP-binding_CS"/>
</dbReference>
<dbReference type="Pfam" id="PF00501">
    <property type="entry name" value="AMP-binding"/>
    <property type="match status" value="1"/>
</dbReference>
<dbReference type="STRING" id="417292.SAMN05421806_117148"/>
<dbReference type="InterPro" id="IPR042099">
    <property type="entry name" value="ANL_N_sf"/>
</dbReference>
<keyword evidence="2" id="KW-0436">Ligase</keyword>